<organism evidence="3 4">
    <name type="scientific">Mytilus galloprovincialis</name>
    <name type="common">Mediterranean mussel</name>
    <dbReference type="NCBI Taxonomy" id="29158"/>
    <lineage>
        <taxon>Eukaryota</taxon>
        <taxon>Metazoa</taxon>
        <taxon>Spiralia</taxon>
        <taxon>Lophotrochozoa</taxon>
        <taxon>Mollusca</taxon>
        <taxon>Bivalvia</taxon>
        <taxon>Autobranchia</taxon>
        <taxon>Pteriomorphia</taxon>
        <taxon>Mytilida</taxon>
        <taxon>Mytiloidea</taxon>
        <taxon>Mytilidae</taxon>
        <taxon>Mytilinae</taxon>
        <taxon>Mytilus</taxon>
    </lineage>
</organism>
<dbReference type="OrthoDB" id="6161417at2759"/>
<evidence type="ECO:0000259" key="2">
    <source>
        <dbReference type="PROSITE" id="PS50041"/>
    </source>
</evidence>
<dbReference type="PANTHER" id="PTHR22799">
    <property type="entry name" value="TETRANECTIN-RELATED"/>
    <property type="match status" value="1"/>
</dbReference>
<dbReference type="AlphaFoldDB" id="A0A8B6EJN7"/>
<dbReference type="GO" id="GO:0030246">
    <property type="term" value="F:carbohydrate binding"/>
    <property type="evidence" value="ECO:0007669"/>
    <property type="project" value="UniProtKB-KW"/>
</dbReference>
<dbReference type="InterPro" id="IPR001304">
    <property type="entry name" value="C-type_lectin-like"/>
</dbReference>
<accession>A0A8B6EJN7</accession>
<gene>
    <name evidence="3" type="ORF">MGAL_10B022289</name>
</gene>
<comment type="caution">
    <text evidence="3">The sequence shown here is derived from an EMBL/GenBank/DDBJ whole genome shotgun (WGS) entry which is preliminary data.</text>
</comment>
<reference evidence="3" key="1">
    <citation type="submission" date="2018-11" db="EMBL/GenBank/DDBJ databases">
        <authorList>
            <person name="Alioto T."/>
            <person name="Alioto T."/>
        </authorList>
    </citation>
    <scope>NUCLEOTIDE SEQUENCE</scope>
</reference>
<dbReference type="PANTHER" id="PTHR22799:SF6">
    <property type="entry name" value="C-TYPE LECTIN DOMAIN FAMILY 4 MEMBER M-LIKE"/>
    <property type="match status" value="1"/>
</dbReference>
<dbReference type="InterPro" id="IPR016186">
    <property type="entry name" value="C-type_lectin-like/link_sf"/>
</dbReference>
<keyword evidence="1" id="KW-0430">Lectin</keyword>
<dbReference type="EMBL" id="UYJE01005275">
    <property type="protein sequence ID" value="VDI35865.1"/>
    <property type="molecule type" value="Genomic_DNA"/>
</dbReference>
<dbReference type="Proteomes" id="UP000596742">
    <property type="component" value="Unassembled WGS sequence"/>
</dbReference>
<dbReference type="InterPro" id="IPR051663">
    <property type="entry name" value="CLec_Tetranectin-domain"/>
</dbReference>
<dbReference type="CDD" id="cd00037">
    <property type="entry name" value="CLECT"/>
    <property type="match status" value="1"/>
</dbReference>
<evidence type="ECO:0000313" key="4">
    <source>
        <dbReference type="Proteomes" id="UP000596742"/>
    </source>
</evidence>
<evidence type="ECO:0000256" key="1">
    <source>
        <dbReference type="ARBA" id="ARBA00022734"/>
    </source>
</evidence>
<sequence>MGGNLAEPITKEQHAFQKELIEQSAFTVAWLGGTDMNSEGNWTWADCQRPFTITYWGNGEPNNGADDEDCLVSSGGSWNDLSCSTELQCVCEKNVCMKTWATAGYIYFKVFLRLC</sequence>
<dbReference type="Gene3D" id="3.10.100.10">
    <property type="entry name" value="Mannose-Binding Protein A, subunit A"/>
    <property type="match status" value="1"/>
</dbReference>
<name>A0A8B6EJN7_MYTGA</name>
<feature type="domain" description="C-type lectin" evidence="2">
    <location>
        <begin position="1"/>
        <end position="92"/>
    </location>
</feature>
<dbReference type="SUPFAM" id="SSF56436">
    <property type="entry name" value="C-type lectin-like"/>
    <property type="match status" value="1"/>
</dbReference>
<evidence type="ECO:0000313" key="3">
    <source>
        <dbReference type="EMBL" id="VDI35865.1"/>
    </source>
</evidence>
<dbReference type="PROSITE" id="PS50041">
    <property type="entry name" value="C_TYPE_LECTIN_2"/>
    <property type="match status" value="1"/>
</dbReference>
<protein>
    <recommendedName>
        <fullName evidence="2">C-type lectin domain-containing protein</fullName>
    </recommendedName>
</protein>
<proteinExistence type="predicted"/>
<keyword evidence="4" id="KW-1185">Reference proteome</keyword>
<dbReference type="Pfam" id="PF00059">
    <property type="entry name" value="Lectin_C"/>
    <property type="match status" value="1"/>
</dbReference>
<dbReference type="InterPro" id="IPR016187">
    <property type="entry name" value="CTDL_fold"/>
</dbReference>